<gene>
    <name evidence="5" type="ORF">M976_00681</name>
</gene>
<dbReference type="InterPro" id="IPR011663">
    <property type="entry name" value="UTRA"/>
</dbReference>
<dbReference type="SUPFAM" id="SSF64288">
    <property type="entry name" value="Chorismate lyase-like"/>
    <property type="match status" value="1"/>
</dbReference>
<dbReference type="Pfam" id="PF00392">
    <property type="entry name" value="GntR"/>
    <property type="match status" value="1"/>
</dbReference>
<protein>
    <submittedName>
        <fullName evidence="5">GntR family transcriptional regulator</fullName>
    </submittedName>
</protein>
<name>A0ABX2WCT6_9ENTR</name>
<keyword evidence="2" id="KW-0238">DNA-binding</keyword>
<sequence length="259" mass="28838">MPTLALLFVNNPIGGTMKPVYILIRDTLKSDIQNQKYPVGSLIPSERELAETYQVTRATVQKAIAHMEQEGLVKKVVGKGTYVNRAFAPPVYLLNPDGESSALGVTKELSGKVTITSRLIYHVQQPAGEYLANQFGVPENEPVHAIRRVRLFDGTPVLVEDSYIPLAIVDAIDDDVLQNHSLYAFIEEKCQQKIGGTDSMVGASLFDDVMAALLDIPVNSPMLHIKESTWLEDGTVFNYSWSYNRGDLFRMRSRKNLIP</sequence>
<dbReference type="Gene3D" id="3.40.1410.10">
    <property type="entry name" value="Chorismate lyase-like"/>
    <property type="match status" value="1"/>
</dbReference>
<dbReference type="SMART" id="SM00866">
    <property type="entry name" value="UTRA"/>
    <property type="match status" value="1"/>
</dbReference>
<dbReference type="PRINTS" id="PR00035">
    <property type="entry name" value="HTHGNTR"/>
</dbReference>
<evidence type="ECO:0000259" key="4">
    <source>
        <dbReference type="PROSITE" id="PS50949"/>
    </source>
</evidence>
<dbReference type="SUPFAM" id="SSF46785">
    <property type="entry name" value="Winged helix' DNA-binding domain"/>
    <property type="match status" value="1"/>
</dbReference>
<keyword evidence="1" id="KW-0805">Transcription regulation</keyword>
<proteinExistence type="predicted"/>
<dbReference type="InterPro" id="IPR000524">
    <property type="entry name" value="Tscrpt_reg_HTH_GntR"/>
</dbReference>
<dbReference type="InterPro" id="IPR036390">
    <property type="entry name" value="WH_DNA-bd_sf"/>
</dbReference>
<dbReference type="PROSITE" id="PS50949">
    <property type="entry name" value="HTH_GNTR"/>
    <property type="match status" value="1"/>
</dbReference>
<dbReference type="InterPro" id="IPR036388">
    <property type="entry name" value="WH-like_DNA-bd_sf"/>
</dbReference>
<evidence type="ECO:0000256" key="2">
    <source>
        <dbReference type="ARBA" id="ARBA00023125"/>
    </source>
</evidence>
<keyword evidence="6" id="KW-1185">Reference proteome</keyword>
<organism evidence="5 6">
    <name type="scientific">Buttiauxella ferragutiae ATCC 51602</name>
    <dbReference type="NCBI Taxonomy" id="1354252"/>
    <lineage>
        <taxon>Bacteria</taxon>
        <taxon>Pseudomonadati</taxon>
        <taxon>Pseudomonadota</taxon>
        <taxon>Gammaproteobacteria</taxon>
        <taxon>Enterobacterales</taxon>
        <taxon>Enterobacteriaceae</taxon>
        <taxon>Buttiauxella</taxon>
    </lineage>
</organism>
<accession>A0ABX2WCT6</accession>
<comment type="caution">
    <text evidence="5">The sequence shown here is derived from an EMBL/GenBank/DDBJ whole genome shotgun (WGS) entry which is preliminary data.</text>
</comment>
<dbReference type="InterPro" id="IPR028978">
    <property type="entry name" value="Chorismate_lyase_/UTRA_dom_sf"/>
</dbReference>
<reference evidence="5 6" key="1">
    <citation type="submission" date="2016-04" db="EMBL/GenBank/DDBJ databases">
        <title>ATOL: Assembling a taxonomically balanced genome-scale reconstruction of the evolutionary history of the Enterobacteriaceae.</title>
        <authorList>
            <person name="Plunkett G.III."/>
            <person name="Neeno-Eckwall E.C."/>
            <person name="Glasner J.D."/>
            <person name="Perna N.T."/>
        </authorList>
    </citation>
    <scope>NUCLEOTIDE SEQUENCE [LARGE SCALE GENOMIC DNA]</scope>
    <source>
        <strain evidence="5 6">ATCC 51602</strain>
    </source>
</reference>
<dbReference type="InterPro" id="IPR050679">
    <property type="entry name" value="Bact_HTH_transcr_reg"/>
</dbReference>
<evidence type="ECO:0000256" key="3">
    <source>
        <dbReference type="ARBA" id="ARBA00023163"/>
    </source>
</evidence>
<dbReference type="SMART" id="SM00345">
    <property type="entry name" value="HTH_GNTR"/>
    <property type="match status" value="1"/>
</dbReference>
<dbReference type="PANTHER" id="PTHR44846">
    <property type="entry name" value="MANNOSYL-D-GLYCERATE TRANSPORT/METABOLISM SYSTEM REPRESSOR MNGR-RELATED"/>
    <property type="match status" value="1"/>
</dbReference>
<dbReference type="CDD" id="cd07377">
    <property type="entry name" value="WHTH_GntR"/>
    <property type="match status" value="1"/>
</dbReference>
<feature type="domain" description="HTH gntR-type" evidence="4">
    <location>
        <begin position="18"/>
        <end position="86"/>
    </location>
</feature>
<dbReference type="Gene3D" id="1.10.10.10">
    <property type="entry name" value="Winged helix-like DNA-binding domain superfamily/Winged helix DNA-binding domain"/>
    <property type="match status" value="1"/>
</dbReference>
<dbReference type="PANTHER" id="PTHR44846:SF1">
    <property type="entry name" value="MANNOSYL-D-GLYCERATE TRANSPORT_METABOLISM SYSTEM REPRESSOR MNGR-RELATED"/>
    <property type="match status" value="1"/>
</dbReference>
<dbReference type="Pfam" id="PF07702">
    <property type="entry name" value="UTRA"/>
    <property type="match status" value="1"/>
</dbReference>
<evidence type="ECO:0000313" key="6">
    <source>
        <dbReference type="Proteomes" id="UP000078407"/>
    </source>
</evidence>
<evidence type="ECO:0000256" key="1">
    <source>
        <dbReference type="ARBA" id="ARBA00023015"/>
    </source>
</evidence>
<keyword evidence="3" id="KW-0804">Transcription</keyword>
<dbReference type="Proteomes" id="UP000078407">
    <property type="component" value="Unassembled WGS sequence"/>
</dbReference>
<dbReference type="EMBL" id="LXEQ01000013">
    <property type="protein sequence ID" value="OAT31486.1"/>
    <property type="molecule type" value="Genomic_DNA"/>
</dbReference>
<evidence type="ECO:0000313" key="5">
    <source>
        <dbReference type="EMBL" id="OAT31486.1"/>
    </source>
</evidence>